<evidence type="ECO:0000313" key="1">
    <source>
        <dbReference type="EMBL" id="ACO04027.1"/>
    </source>
</evidence>
<sequence length="206" mass="23221">MFKFKNFFLVPVMFFLIFSQPYAYESRVSLSAGIFYPNSEDLDGWDEGTDITVSLSKRVSQSFYLHFDLSGHSTQAELYDTGLTGSGEIQTRGIEVIGIFSHQNNKLELYAGIGLGIYMNKLSLTATDGYYEYTYEDAGRGTGGVLKAGMRYSISPKAFIGTFIKFFTNNQDFQFYEIDSYGNVTKYEETFDFGGTVVNVEFGLTF</sequence>
<dbReference type="Proteomes" id="UP000001366">
    <property type="component" value="Chromosome"/>
</dbReference>
<protein>
    <recommendedName>
        <fullName evidence="3">Outer membrane protein beta-barrel domain-containing protein</fullName>
    </recommendedName>
</protein>
<dbReference type="STRING" id="123214.PERMA_0485"/>
<organism evidence="1 2">
    <name type="scientific">Persephonella marina (strain DSM 14350 / EX-H1)</name>
    <dbReference type="NCBI Taxonomy" id="123214"/>
    <lineage>
        <taxon>Bacteria</taxon>
        <taxon>Pseudomonadati</taxon>
        <taxon>Aquificota</taxon>
        <taxon>Aquificia</taxon>
        <taxon>Aquificales</taxon>
        <taxon>Hydrogenothermaceae</taxon>
        <taxon>Persephonella</taxon>
    </lineage>
</organism>
<evidence type="ECO:0000313" key="2">
    <source>
        <dbReference type="Proteomes" id="UP000001366"/>
    </source>
</evidence>
<dbReference type="EMBL" id="CP001230">
    <property type="protein sequence ID" value="ACO04027.1"/>
    <property type="molecule type" value="Genomic_DNA"/>
</dbReference>
<dbReference type="SUPFAM" id="SSF56925">
    <property type="entry name" value="OMPA-like"/>
    <property type="match status" value="1"/>
</dbReference>
<accession>C0QUB0</accession>
<name>C0QUB0_PERMH</name>
<keyword evidence="2" id="KW-1185">Reference proteome</keyword>
<dbReference type="PaxDb" id="123214-PERMA_0485"/>
<evidence type="ECO:0008006" key="3">
    <source>
        <dbReference type="Google" id="ProtNLM"/>
    </source>
</evidence>
<reference evidence="1 2" key="1">
    <citation type="journal article" date="2009" name="J. Bacteriol.">
        <title>Complete and draft genome sequences of six members of the Aquificales.</title>
        <authorList>
            <person name="Reysenbach A.L."/>
            <person name="Hamamura N."/>
            <person name="Podar M."/>
            <person name="Griffiths E."/>
            <person name="Ferreira S."/>
            <person name="Hochstein R."/>
            <person name="Heidelberg J."/>
            <person name="Johnson J."/>
            <person name="Mead D."/>
            <person name="Pohorille A."/>
            <person name="Sarmiento M."/>
            <person name="Schweighofer K."/>
            <person name="Seshadri R."/>
            <person name="Voytek M.A."/>
        </authorList>
    </citation>
    <scope>NUCLEOTIDE SEQUENCE [LARGE SCALE GENOMIC DNA]</scope>
    <source>
        <strain evidence="2">DSM 14350 / EX-H1</strain>
    </source>
</reference>
<proteinExistence type="predicted"/>
<dbReference type="AlphaFoldDB" id="C0QUB0"/>
<dbReference type="KEGG" id="pmx:PERMA_0485"/>
<dbReference type="HOGENOM" id="CLU_1330904_0_0_0"/>
<gene>
    <name evidence="1" type="ordered locus">PERMA_0485</name>
</gene>
<dbReference type="RefSeq" id="WP_012676265.1">
    <property type="nucleotide sequence ID" value="NC_012440.1"/>
</dbReference>
<dbReference type="InterPro" id="IPR011250">
    <property type="entry name" value="OMP/PagP_B-barrel"/>
</dbReference>
<dbReference type="Gene3D" id="2.40.160.20">
    <property type="match status" value="1"/>
</dbReference>